<gene>
    <name evidence="3" type="ORF">MBHS_00345</name>
    <name evidence="4" type="ORF">MBHS_03076</name>
</gene>
<dbReference type="Proteomes" id="UP000236724">
    <property type="component" value="Unassembled WGS sequence"/>
</dbReference>
<feature type="chain" id="PRO_5015065446" description="DUF945 domain-containing protein" evidence="2">
    <location>
        <begin position="26"/>
        <end position="505"/>
    </location>
</feature>
<evidence type="ECO:0000256" key="1">
    <source>
        <dbReference type="SAM" id="MobiDB-lite"/>
    </source>
</evidence>
<dbReference type="EMBL" id="FMSV02000526">
    <property type="protein sequence ID" value="SEH07202.1"/>
    <property type="molecule type" value="Genomic_DNA"/>
</dbReference>
<dbReference type="Pfam" id="PF06097">
    <property type="entry name" value="DUF945"/>
    <property type="match status" value="1"/>
</dbReference>
<dbReference type="RefSeq" id="WP_103918554.1">
    <property type="nucleotide sequence ID" value="NZ_FMSV02000056.1"/>
</dbReference>
<feature type="region of interest" description="Disordered" evidence="1">
    <location>
        <begin position="34"/>
        <end position="57"/>
    </location>
</feature>
<accession>A0A1H6FAS3</accession>
<evidence type="ECO:0008006" key="6">
    <source>
        <dbReference type="Google" id="ProtNLM"/>
    </source>
</evidence>
<feature type="signal peptide" evidence="2">
    <location>
        <begin position="1"/>
        <end position="25"/>
    </location>
</feature>
<keyword evidence="5" id="KW-1185">Reference proteome</keyword>
<name>A0A1H6FAS3_9GAMM</name>
<evidence type="ECO:0000313" key="3">
    <source>
        <dbReference type="EMBL" id="SEH04499.1"/>
    </source>
</evidence>
<sequence>MSVFPRRNALMLSIALALSIPHVHAETPAATPFAPSAAASEAAPAPAASEDTSAATAPAEGEMISLDYQIDKGATETASTAGENPFPMLLDILKKSIAAGQKNAEKAVKTEVHLPYPEDMIESIAGELPNLFLETSVDAQGAGSTEFSMEKLVSDIESDDAKGKINWQGLKGKIQYQADLKKPGGEVSIPGLSIDAADEFEMSMEGLALSGQLDDYLEPLKLNIELPTLNFKSEDGEFELQRLSSATDLKTGPFGLKLGTSDIKVGTLSFTAEKDETGSIHGLNIDGKAKMNGDKLVDYTLGFAISQFFLPESVDTEGLKDIRVDFQLDLLNLDAESIGKLQDTMREMQAQGMGEEMIGMAMMGQLMQAAPVFIKNSPVIAIKKLLLKTAKGAIDGNIKIALDGSKPVNLQDPNSIKMALQGDAHVSLSGELLKNILTQQMAAEMPPETPENKGKMPSAADMAQMQIDAFVQQKFLVKDGDDYTLDAKLEGGKLLVNGQEIPLPI</sequence>
<dbReference type="OrthoDB" id="5444681at2"/>
<proteinExistence type="predicted"/>
<evidence type="ECO:0000256" key="2">
    <source>
        <dbReference type="SAM" id="SignalP"/>
    </source>
</evidence>
<dbReference type="AlphaFoldDB" id="A0A1H6FAS3"/>
<evidence type="ECO:0000313" key="4">
    <source>
        <dbReference type="EMBL" id="SEH07202.1"/>
    </source>
</evidence>
<protein>
    <recommendedName>
        <fullName evidence="6">DUF945 domain-containing protein</fullName>
    </recommendedName>
</protein>
<keyword evidence="2" id="KW-0732">Signal</keyword>
<dbReference type="InterPro" id="IPR010352">
    <property type="entry name" value="DUF945"/>
</dbReference>
<evidence type="ECO:0000313" key="5">
    <source>
        <dbReference type="Proteomes" id="UP000236724"/>
    </source>
</evidence>
<reference evidence="4 5" key="1">
    <citation type="submission" date="2016-10" db="EMBL/GenBank/DDBJ databases">
        <authorList>
            <person name="de Groot N.N."/>
        </authorList>
    </citation>
    <scope>NUCLEOTIDE SEQUENCE [LARGE SCALE GENOMIC DNA]</scope>
    <source>
        <strain evidence="4">MBHS1</strain>
    </source>
</reference>
<organism evidence="4 5">
    <name type="scientific">Candidatus Venteria ishoeyi</name>
    <dbReference type="NCBI Taxonomy" id="1899563"/>
    <lineage>
        <taxon>Bacteria</taxon>
        <taxon>Pseudomonadati</taxon>
        <taxon>Pseudomonadota</taxon>
        <taxon>Gammaproteobacteria</taxon>
        <taxon>Thiotrichales</taxon>
        <taxon>Thiotrichaceae</taxon>
        <taxon>Venteria</taxon>
    </lineage>
</organism>
<dbReference type="EMBL" id="FMSV02000056">
    <property type="protein sequence ID" value="SEH04499.1"/>
    <property type="molecule type" value="Genomic_DNA"/>
</dbReference>